<comment type="caution">
    <text evidence="7">The sequence shown here is derived from an EMBL/GenBank/DDBJ whole genome shotgun (WGS) entry which is preliminary data.</text>
</comment>
<dbReference type="SMART" id="SM00353">
    <property type="entry name" value="HLH"/>
    <property type="match status" value="1"/>
</dbReference>
<organism evidence="7 8">
    <name type="scientific">Panicum virgatum</name>
    <name type="common">Blackwell switchgrass</name>
    <dbReference type="NCBI Taxonomy" id="38727"/>
    <lineage>
        <taxon>Eukaryota</taxon>
        <taxon>Viridiplantae</taxon>
        <taxon>Streptophyta</taxon>
        <taxon>Embryophyta</taxon>
        <taxon>Tracheophyta</taxon>
        <taxon>Spermatophyta</taxon>
        <taxon>Magnoliopsida</taxon>
        <taxon>Liliopsida</taxon>
        <taxon>Poales</taxon>
        <taxon>Poaceae</taxon>
        <taxon>PACMAD clade</taxon>
        <taxon>Panicoideae</taxon>
        <taxon>Panicodae</taxon>
        <taxon>Paniceae</taxon>
        <taxon>Panicinae</taxon>
        <taxon>Panicum</taxon>
        <taxon>Panicum sect. Hiantes</taxon>
    </lineage>
</organism>
<dbReference type="SUPFAM" id="SSF47459">
    <property type="entry name" value="HLH, helix-loop-helix DNA-binding domain"/>
    <property type="match status" value="1"/>
</dbReference>
<dbReference type="PROSITE" id="PS50888">
    <property type="entry name" value="BHLH"/>
    <property type="match status" value="1"/>
</dbReference>
<dbReference type="InterPro" id="IPR054502">
    <property type="entry name" value="bHLH-TF_ACT-like_plant"/>
</dbReference>
<evidence type="ECO:0000256" key="5">
    <source>
        <dbReference type="ARBA" id="ARBA00023242"/>
    </source>
</evidence>
<evidence type="ECO:0000313" key="7">
    <source>
        <dbReference type="EMBL" id="KAG2546229.1"/>
    </source>
</evidence>
<dbReference type="PANTHER" id="PTHR45959">
    <property type="entry name" value="BHLH TRANSCRIPTION FACTOR"/>
    <property type="match status" value="1"/>
</dbReference>
<evidence type="ECO:0000256" key="4">
    <source>
        <dbReference type="ARBA" id="ARBA00023163"/>
    </source>
</evidence>
<proteinExistence type="inferred from homology"/>
<comment type="similarity">
    <text evidence="2">Belongs to the bHLH protein family.</text>
</comment>
<dbReference type="InterPro" id="IPR052610">
    <property type="entry name" value="bHLH_transcription_regulator"/>
</dbReference>
<dbReference type="InterPro" id="IPR011598">
    <property type="entry name" value="bHLH_dom"/>
</dbReference>
<keyword evidence="8" id="KW-1185">Reference proteome</keyword>
<dbReference type="Pfam" id="PF22754">
    <property type="entry name" value="bHLH-TF_ACT-like_plant"/>
    <property type="match status" value="1"/>
</dbReference>
<keyword evidence="3" id="KW-0805">Transcription regulation</keyword>
<dbReference type="PANTHER" id="PTHR45959:SF69">
    <property type="entry name" value="HELIX-LOOP-HELIX DNA-BINDING DOMAIN CONTAINING PROTEIN, EXPRESSED"/>
    <property type="match status" value="1"/>
</dbReference>
<dbReference type="CDD" id="cd11452">
    <property type="entry name" value="bHLH_AtNAI1_like"/>
    <property type="match status" value="1"/>
</dbReference>
<dbReference type="Pfam" id="PF00010">
    <property type="entry name" value="HLH"/>
    <property type="match status" value="1"/>
</dbReference>
<evidence type="ECO:0000259" key="6">
    <source>
        <dbReference type="PROSITE" id="PS50888"/>
    </source>
</evidence>
<evidence type="ECO:0000256" key="1">
    <source>
        <dbReference type="ARBA" id="ARBA00004123"/>
    </source>
</evidence>
<evidence type="ECO:0000256" key="3">
    <source>
        <dbReference type="ARBA" id="ARBA00023015"/>
    </source>
</evidence>
<dbReference type="Proteomes" id="UP000823388">
    <property type="component" value="Chromosome 9K"/>
</dbReference>
<dbReference type="Gene3D" id="4.10.280.10">
    <property type="entry name" value="Helix-loop-helix DNA-binding domain"/>
    <property type="match status" value="1"/>
</dbReference>
<feature type="domain" description="BHLH" evidence="6">
    <location>
        <begin position="208"/>
        <end position="257"/>
    </location>
</feature>
<dbReference type="GO" id="GO:0046983">
    <property type="term" value="F:protein dimerization activity"/>
    <property type="evidence" value="ECO:0007669"/>
    <property type="project" value="InterPro"/>
</dbReference>
<gene>
    <name evidence="7" type="ORF">PVAP13_9KG041501</name>
</gene>
<evidence type="ECO:0000313" key="8">
    <source>
        <dbReference type="Proteomes" id="UP000823388"/>
    </source>
</evidence>
<keyword evidence="5" id="KW-0539">Nucleus</keyword>
<sequence length="390" mass="42262">MRVLQDLLRFEQLAAYSASSPLDFGLEAGASQSQASTLQMATQWFSNMVVDEPSFFHQWQSDGLLEQYTEQQIAVAFGQGEVEVDRALAAALMPLQQPTAAAAERRPRKAAKVNTSWDSCITEQGSPADSSSPTILSFGGHAFAKAAETHQVPSALYGGAPAKAPKQEVVDAGATALFHQERSAKRSYDAMVAEVAKVPAPATTRPASQNQDHILAERKRRENLSQRFIALSKIVPGLKKMDKASVLGDAIKYVKQLQDQVKGLEDEARRRPVEAAVLVKKSQLSADDDDGSSCDENFVGTEAAGTLPEIEARVSDRTVLIRIHCENRKGVLIAALSEVECLGLTIMNTNVLPFTTSTLDITVMAMAGDDFCMSVKDIVKKLNQAFKSSF</sequence>
<dbReference type="AlphaFoldDB" id="A0A8T0NDF1"/>
<reference evidence="7" key="1">
    <citation type="submission" date="2020-05" db="EMBL/GenBank/DDBJ databases">
        <title>WGS assembly of Panicum virgatum.</title>
        <authorList>
            <person name="Lovell J.T."/>
            <person name="Jenkins J."/>
            <person name="Shu S."/>
            <person name="Juenger T.E."/>
            <person name="Schmutz J."/>
        </authorList>
    </citation>
    <scope>NUCLEOTIDE SEQUENCE</scope>
    <source>
        <strain evidence="7">AP13</strain>
    </source>
</reference>
<protein>
    <recommendedName>
        <fullName evidence="6">BHLH domain-containing protein</fullName>
    </recommendedName>
</protein>
<dbReference type="InterPro" id="IPR036638">
    <property type="entry name" value="HLH_DNA-bd_sf"/>
</dbReference>
<dbReference type="EMBL" id="CM029053">
    <property type="protein sequence ID" value="KAG2546229.1"/>
    <property type="molecule type" value="Genomic_DNA"/>
</dbReference>
<keyword evidence="4" id="KW-0804">Transcription</keyword>
<dbReference type="GO" id="GO:0005634">
    <property type="term" value="C:nucleus"/>
    <property type="evidence" value="ECO:0007669"/>
    <property type="project" value="UniProtKB-SubCell"/>
</dbReference>
<name>A0A8T0NDF1_PANVG</name>
<accession>A0A8T0NDF1</accession>
<comment type="subcellular location">
    <subcellularLocation>
        <location evidence="1">Nucleus</location>
    </subcellularLocation>
</comment>
<evidence type="ECO:0000256" key="2">
    <source>
        <dbReference type="ARBA" id="ARBA00005510"/>
    </source>
</evidence>